<dbReference type="Proteomes" id="UP000188320">
    <property type="component" value="Unassembled WGS sequence"/>
</dbReference>
<dbReference type="AlphaFoldDB" id="A0A1R1PI66"/>
<evidence type="ECO:0000313" key="2">
    <source>
        <dbReference type="Proteomes" id="UP000188320"/>
    </source>
</evidence>
<name>A0A1R1PI66_ZANCU</name>
<dbReference type="EMBL" id="LSSK01001127">
    <property type="protein sequence ID" value="OMH80619.1"/>
    <property type="molecule type" value="Genomic_DNA"/>
</dbReference>
<comment type="caution">
    <text evidence="1">The sequence shown here is derived from an EMBL/GenBank/DDBJ whole genome shotgun (WGS) entry which is preliminary data.</text>
</comment>
<keyword evidence="2" id="KW-1185">Reference proteome</keyword>
<sequence length="97" mass="10985">MNIETIRSFIDSQNLPLCANVAPALSSVTFTPVLSKKLFFVVFPDIYNPEFFKVGAESRVNFIKLHSFPHHIEFDEIGNYFSSSFKKIGLSLYCVCA</sequence>
<gene>
    <name evidence="1" type="ORF">AX774_g5941</name>
</gene>
<protein>
    <submittedName>
        <fullName evidence="1">Uncharacterized protein</fullName>
    </submittedName>
</protein>
<evidence type="ECO:0000313" key="1">
    <source>
        <dbReference type="EMBL" id="OMH80619.1"/>
    </source>
</evidence>
<organism evidence="1 2">
    <name type="scientific">Zancudomyces culisetae</name>
    <name type="common">Gut fungus</name>
    <name type="synonym">Smittium culisetae</name>
    <dbReference type="NCBI Taxonomy" id="1213189"/>
    <lineage>
        <taxon>Eukaryota</taxon>
        <taxon>Fungi</taxon>
        <taxon>Fungi incertae sedis</taxon>
        <taxon>Zoopagomycota</taxon>
        <taxon>Kickxellomycotina</taxon>
        <taxon>Harpellomycetes</taxon>
        <taxon>Harpellales</taxon>
        <taxon>Legeriomycetaceae</taxon>
        <taxon>Zancudomyces</taxon>
    </lineage>
</organism>
<accession>A0A1R1PI66</accession>
<reference evidence="2" key="1">
    <citation type="submission" date="2017-01" db="EMBL/GenBank/DDBJ databases">
        <authorList>
            <person name="Wang Y."/>
            <person name="White M."/>
            <person name="Kvist S."/>
            <person name="Moncalvo J.-M."/>
        </authorList>
    </citation>
    <scope>NUCLEOTIDE SEQUENCE [LARGE SCALE GENOMIC DNA]</scope>
    <source>
        <strain evidence="2">COL-18-3</strain>
    </source>
</reference>
<proteinExistence type="predicted"/>